<dbReference type="Pfam" id="PF00028">
    <property type="entry name" value="Cadherin"/>
    <property type="match status" value="5"/>
</dbReference>
<evidence type="ECO:0000256" key="2">
    <source>
        <dbReference type="ARBA" id="ARBA00022475"/>
    </source>
</evidence>
<feature type="domain" description="Cadherin" evidence="14">
    <location>
        <begin position="24"/>
        <end position="141"/>
    </location>
</feature>
<sequence>MSSSNTLLTFMTLILSLLKCTVSQSNSIVFHLLEEQKANTFVGDVAEASGVRSEVAPANAKKLRYQILGSDGLSLSSLFIINSHSGIVYTTAMINREEVCESAVVSCRLEFDVTVKLDASVLKIFHVVVVIDDINDNAPTFPNKRLLLSISESYPKGSDYSVSGAVDPDAQMGAKITYWIDENPVFELKEEKLLGVSLLKLVLLQDLDRENQSEYHLHIYAKDGDSSSALTGTLSLTITITDVNDNSPQFIQPTFNFNVSEDAEVNSFVGTVNATDLDSGENGRITFMFSPLTSNRVLQLFTLHPDTGVVSVKSTLEYESGRTFQAVIVAKDHGESPKASQTVLMINVLDVGNTPPQVSLILAAPMHQNIIVLPEDLPEASFVGRLRYQDYDEGDGGVVECLSLNTYFTLKPLEEKGFNIETKALLDRETENIMNVVLKCSDHGSLSLSSFVNFTVHVSDVNDNSPAFAISSYSKTVMENDKSQHNIIQISANDQDEGINKEVTYHLTMNSSNSFSIDPFTGWISLNSPVDREVEPIIYLTVEAVDKGKPSLTGSATVTILVEDVNDNPPRVTRTEYHVKENELPGTFLAQIVATDSDDGVNGKLSFQLVSDSGMGFNISRTGVITTTRTFDRESVSYYNIVVSVSDSGSPSLSTTTTITITITDTNDHSPQIIYPWSGNDSLTVNANTSPGTVIATVSAIDLDTQRNGQLLYLIAEGNPRQLFNIDNSTGKIFLAKRLTSSRDTTYRLTVSVQDGGNPRLHNNTFLHINVDFSNASFIDPASDLEQKYTIIAGVISGITLIIAVTIIAIIFKLRRMDPMQSPRTAPKLKEITFVTNDAKHAPEVILPQMSTFQIRSPKKEAAFPSDKIQDSGFNTSFPNSLTSGGVSGTHKLDLSQEMLGQQQRAYFCHVSEVSFWVLLCIFSCRIVWEKPSLISQAAKYVS</sequence>
<dbReference type="InterPro" id="IPR002126">
    <property type="entry name" value="Cadherin-like_dom"/>
</dbReference>
<evidence type="ECO:0000256" key="11">
    <source>
        <dbReference type="PROSITE-ProRule" id="PRU00043"/>
    </source>
</evidence>
<dbReference type="InterPro" id="IPR013164">
    <property type="entry name" value="Cadherin_N"/>
</dbReference>
<keyword evidence="16" id="KW-1185">Reference proteome</keyword>
<dbReference type="EMBL" id="CAJHNH020000540">
    <property type="protein sequence ID" value="CAG5118360.1"/>
    <property type="molecule type" value="Genomic_DNA"/>
</dbReference>
<keyword evidence="8 12" id="KW-1133">Transmembrane helix</keyword>
<organism evidence="15 16">
    <name type="scientific">Candidula unifasciata</name>
    <dbReference type="NCBI Taxonomy" id="100452"/>
    <lineage>
        <taxon>Eukaryota</taxon>
        <taxon>Metazoa</taxon>
        <taxon>Spiralia</taxon>
        <taxon>Lophotrochozoa</taxon>
        <taxon>Mollusca</taxon>
        <taxon>Gastropoda</taxon>
        <taxon>Heterobranchia</taxon>
        <taxon>Euthyneura</taxon>
        <taxon>Panpulmonata</taxon>
        <taxon>Eupulmonata</taxon>
        <taxon>Stylommatophora</taxon>
        <taxon>Helicina</taxon>
        <taxon>Helicoidea</taxon>
        <taxon>Geomitridae</taxon>
        <taxon>Candidula</taxon>
    </lineage>
</organism>
<evidence type="ECO:0000256" key="10">
    <source>
        <dbReference type="ARBA" id="ARBA00023180"/>
    </source>
</evidence>
<dbReference type="Proteomes" id="UP000678393">
    <property type="component" value="Unassembled WGS sequence"/>
</dbReference>
<keyword evidence="5" id="KW-0677">Repeat</keyword>
<dbReference type="GO" id="GO:0005509">
    <property type="term" value="F:calcium ion binding"/>
    <property type="evidence" value="ECO:0007669"/>
    <property type="project" value="UniProtKB-UniRule"/>
</dbReference>
<dbReference type="Gene3D" id="2.60.40.60">
    <property type="entry name" value="Cadherins"/>
    <property type="match status" value="7"/>
</dbReference>
<dbReference type="PANTHER" id="PTHR24028">
    <property type="entry name" value="CADHERIN-87A"/>
    <property type="match status" value="1"/>
</dbReference>
<evidence type="ECO:0000256" key="6">
    <source>
        <dbReference type="ARBA" id="ARBA00022837"/>
    </source>
</evidence>
<evidence type="ECO:0000256" key="3">
    <source>
        <dbReference type="ARBA" id="ARBA00022692"/>
    </source>
</evidence>
<keyword evidence="4 13" id="KW-0732">Signal</keyword>
<feature type="domain" description="Cadherin" evidence="14">
    <location>
        <begin position="142"/>
        <end position="250"/>
    </location>
</feature>
<dbReference type="SMART" id="SM00112">
    <property type="entry name" value="CA"/>
    <property type="match status" value="7"/>
</dbReference>
<comment type="subcellular location">
    <subcellularLocation>
        <location evidence="1">Cell membrane</location>
        <topology evidence="1">Single-pass type I membrane protein</topology>
    </subcellularLocation>
</comment>
<dbReference type="PROSITE" id="PS50268">
    <property type="entry name" value="CADHERIN_2"/>
    <property type="match status" value="7"/>
</dbReference>
<dbReference type="FunFam" id="2.60.40.60:FF:000002">
    <property type="entry name" value="Protocadherin alpha 2"/>
    <property type="match status" value="1"/>
</dbReference>
<dbReference type="InterPro" id="IPR050174">
    <property type="entry name" value="Protocadherin/Cadherin-CA"/>
</dbReference>
<dbReference type="AlphaFoldDB" id="A0A8S3YTD4"/>
<evidence type="ECO:0000256" key="13">
    <source>
        <dbReference type="SAM" id="SignalP"/>
    </source>
</evidence>
<dbReference type="GO" id="GO:0005886">
    <property type="term" value="C:plasma membrane"/>
    <property type="evidence" value="ECO:0007669"/>
    <property type="project" value="UniProtKB-SubCell"/>
</dbReference>
<evidence type="ECO:0000313" key="16">
    <source>
        <dbReference type="Proteomes" id="UP000678393"/>
    </source>
</evidence>
<evidence type="ECO:0000256" key="7">
    <source>
        <dbReference type="ARBA" id="ARBA00022889"/>
    </source>
</evidence>
<feature type="domain" description="Cadherin" evidence="14">
    <location>
        <begin position="684"/>
        <end position="783"/>
    </location>
</feature>
<feature type="transmembrane region" description="Helical" evidence="12">
    <location>
        <begin position="789"/>
        <end position="812"/>
    </location>
</feature>
<evidence type="ECO:0000256" key="1">
    <source>
        <dbReference type="ARBA" id="ARBA00004251"/>
    </source>
</evidence>
<feature type="domain" description="Cadherin" evidence="14">
    <location>
        <begin position="251"/>
        <end position="358"/>
    </location>
</feature>
<comment type="caution">
    <text evidence="15">The sequence shown here is derived from an EMBL/GenBank/DDBJ whole genome shotgun (WGS) entry which is preliminary data.</text>
</comment>
<evidence type="ECO:0000256" key="5">
    <source>
        <dbReference type="ARBA" id="ARBA00022737"/>
    </source>
</evidence>
<dbReference type="SUPFAM" id="SSF49313">
    <property type="entry name" value="Cadherin-like"/>
    <property type="match status" value="7"/>
</dbReference>
<feature type="domain" description="Cadherin" evidence="14">
    <location>
        <begin position="469"/>
        <end position="572"/>
    </location>
</feature>
<dbReference type="FunFam" id="2.60.40.60:FF:000020">
    <property type="entry name" value="Dachsous cadherin-related 1b"/>
    <property type="match status" value="2"/>
</dbReference>
<keyword evidence="9 12" id="KW-0472">Membrane</keyword>
<evidence type="ECO:0000256" key="4">
    <source>
        <dbReference type="ARBA" id="ARBA00022729"/>
    </source>
</evidence>
<feature type="chain" id="PRO_5035833848" description="Cadherin domain-containing protein" evidence="13">
    <location>
        <begin position="24"/>
        <end position="943"/>
    </location>
</feature>
<evidence type="ECO:0000256" key="9">
    <source>
        <dbReference type="ARBA" id="ARBA00023136"/>
    </source>
</evidence>
<proteinExistence type="predicted"/>
<dbReference type="InterPro" id="IPR015919">
    <property type="entry name" value="Cadherin-like_sf"/>
</dbReference>
<feature type="domain" description="Cadherin" evidence="14">
    <location>
        <begin position="571"/>
        <end position="673"/>
    </location>
</feature>
<dbReference type="PROSITE" id="PS00232">
    <property type="entry name" value="CADHERIN_1"/>
    <property type="match status" value="3"/>
</dbReference>
<evidence type="ECO:0000256" key="8">
    <source>
        <dbReference type="ARBA" id="ARBA00022989"/>
    </source>
</evidence>
<dbReference type="Pfam" id="PF08266">
    <property type="entry name" value="Cadherin_2"/>
    <property type="match status" value="1"/>
</dbReference>
<feature type="signal peptide" evidence="13">
    <location>
        <begin position="1"/>
        <end position="23"/>
    </location>
</feature>
<protein>
    <recommendedName>
        <fullName evidence="14">Cadherin domain-containing protein</fullName>
    </recommendedName>
</protein>
<keyword evidence="2" id="KW-1003">Cell membrane</keyword>
<evidence type="ECO:0000256" key="12">
    <source>
        <dbReference type="SAM" id="Phobius"/>
    </source>
</evidence>
<keyword evidence="6 11" id="KW-0106">Calcium</keyword>
<feature type="domain" description="Cadherin" evidence="14">
    <location>
        <begin position="373"/>
        <end position="468"/>
    </location>
</feature>
<dbReference type="PANTHER" id="PTHR24028:SF328">
    <property type="entry name" value="CADHERIN-3"/>
    <property type="match status" value="1"/>
</dbReference>
<keyword evidence="10" id="KW-0325">Glycoprotein</keyword>
<evidence type="ECO:0000313" key="15">
    <source>
        <dbReference type="EMBL" id="CAG5118360.1"/>
    </source>
</evidence>
<keyword evidence="7" id="KW-0130">Cell adhesion</keyword>
<keyword evidence="3 12" id="KW-0812">Transmembrane</keyword>
<dbReference type="PRINTS" id="PR00205">
    <property type="entry name" value="CADHERIN"/>
</dbReference>
<name>A0A8S3YTD4_9EUPU</name>
<dbReference type="FunFam" id="2.60.40.60:FF:000007">
    <property type="entry name" value="Protocadherin alpha 2"/>
    <property type="match status" value="1"/>
</dbReference>
<reference evidence="15" key="1">
    <citation type="submission" date="2021-04" db="EMBL/GenBank/DDBJ databases">
        <authorList>
            <consortium name="Molecular Ecology Group"/>
        </authorList>
    </citation>
    <scope>NUCLEOTIDE SEQUENCE</scope>
</reference>
<dbReference type="InterPro" id="IPR020894">
    <property type="entry name" value="Cadherin_CS"/>
</dbReference>
<dbReference type="CDD" id="cd11304">
    <property type="entry name" value="Cadherin_repeat"/>
    <property type="match status" value="7"/>
</dbReference>
<dbReference type="OrthoDB" id="6252479at2759"/>
<dbReference type="FunFam" id="2.60.40.60:FF:000021">
    <property type="entry name" value="FAT atypical cadherin 1"/>
    <property type="match status" value="1"/>
</dbReference>
<accession>A0A8S3YTD4</accession>
<evidence type="ECO:0000259" key="14">
    <source>
        <dbReference type="PROSITE" id="PS50268"/>
    </source>
</evidence>
<dbReference type="GO" id="GO:0007156">
    <property type="term" value="P:homophilic cell adhesion via plasma membrane adhesion molecules"/>
    <property type="evidence" value="ECO:0007669"/>
    <property type="project" value="InterPro"/>
</dbReference>
<gene>
    <name evidence="15" type="ORF">CUNI_LOCUS3918</name>
</gene>